<dbReference type="STRING" id="1210086.GCA_001613105_03111"/>
<proteinExistence type="predicted"/>
<dbReference type="InterPro" id="IPR036754">
    <property type="entry name" value="YbaK/aa-tRNA-synt-asso_dom_sf"/>
</dbReference>
<evidence type="ECO:0000313" key="3">
    <source>
        <dbReference type="Proteomes" id="UP000254869"/>
    </source>
</evidence>
<dbReference type="Pfam" id="PF04073">
    <property type="entry name" value="tRNA_edit"/>
    <property type="match status" value="1"/>
</dbReference>
<keyword evidence="3" id="KW-1185">Reference proteome</keyword>
<comment type="caution">
    <text evidence="2">The sequence shown here is derived from an EMBL/GenBank/DDBJ whole genome shotgun (WGS) entry which is preliminary data.</text>
</comment>
<sequence length="186" mass="19978">MVLNDADAHDGPSWIRIQDAIDLIAPPGREVVRENIRAAELIYASKIPPEAVSGEGFIAWSGADPCGATTTLVVEGKSGENRTLAVCVFPVGARLDFNRRVKKILSSKSVRMADRVVVQTSSGMEFGSIGPVGIPSDWKLLVDDSLMGREDIYAGSGLVMSKLKFPPEVLEMIRPDVIIEPICASA</sequence>
<gene>
    <name evidence="2" type="ORF">DFR76_105216</name>
</gene>
<dbReference type="AlphaFoldDB" id="A0A370I592"/>
<dbReference type="InterPro" id="IPR007214">
    <property type="entry name" value="YbaK/aa-tRNA-synth-assoc-dom"/>
</dbReference>
<name>A0A370I592_9NOCA</name>
<dbReference type="Proteomes" id="UP000254869">
    <property type="component" value="Unassembled WGS sequence"/>
</dbReference>
<feature type="domain" description="YbaK/aminoacyl-tRNA synthetase-associated" evidence="1">
    <location>
        <begin position="68"/>
        <end position="168"/>
    </location>
</feature>
<organism evidence="2 3">
    <name type="scientific">Nocardia pseudobrasiliensis</name>
    <dbReference type="NCBI Taxonomy" id="45979"/>
    <lineage>
        <taxon>Bacteria</taxon>
        <taxon>Bacillati</taxon>
        <taxon>Actinomycetota</taxon>
        <taxon>Actinomycetes</taxon>
        <taxon>Mycobacteriales</taxon>
        <taxon>Nocardiaceae</taxon>
        <taxon>Nocardia</taxon>
    </lineage>
</organism>
<protein>
    <submittedName>
        <fullName evidence="2">Prolyl-tRNA editing enzyme YbaK/EbsC (Cys-tRNA(Pro) deacylase)</fullName>
    </submittedName>
</protein>
<dbReference type="Gene3D" id="3.90.960.10">
    <property type="entry name" value="YbaK/aminoacyl-tRNA synthetase-associated domain"/>
    <property type="match status" value="1"/>
</dbReference>
<reference evidence="2 3" key="1">
    <citation type="submission" date="2018-07" db="EMBL/GenBank/DDBJ databases">
        <title>Genomic Encyclopedia of Type Strains, Phase IV (KMG-IV): sequencing the most valuable type-strain genomes for metagenomic binning, comparative biology and taxonomic classification.</title>
        <authorList>
            <person name="Goeker M."/>
        </authorList>
    </citation>
    <scope>NUCLEOTIDE SEQUENCE [LARGE SCALE GENOMIC DNA]</scope>
    <source>
        <strain evidence="2 3">DSM 44290</strain>
    </source>
</reference>
<accession>A0A370I592</accession>
<dbReference type="SUPFAM" id="SSF55826">
    <property type="entry name" value="YbaK/ProRS associated domain"/>
    <property type="match status" value="1"/>
</dbReference>
<dbReference type="EMBL" id="QQBC01000005">
    <property type="protein sequence ID" value="RDI65898.1"/>
    <property type="molecule type" value="Genomic_DNA"/>
</dbReference>
<evidence type="ECO:0000313" key="2">
    <source>
        <dbReference type="EMBL" id="RDI65898.1"/>
    </source>
</evidence>
<evidence type="ECO:0000259" key="1">
    <source>
        <dbReference type="Pfam" id="PF04073"/>
    </source>
</evidence>
<dbReference type="RefSeq" id="WP_082875884.1">
    <property type="nucleotide sequence ID" value="NZ_QQBC01000005.1"/>
</dbReference>
<dbReference type="GO" id="GO:0002161">
    <property type="term" value="F:aminoacyl-tRNA deacylase activity"/>
    <property type="evidence" value="ECO:0007669"/>
    <property type="project" value="InterPro"/>
</dbReference>